<name>A0ABQ0JHQ0_9VIBR</name>
<evidence type="ECO:0000256" key="1">
    <source>
        <dbReference type="ARBA" id="ARBA00022692"/>
    </source>
</evidence>
<organism evidence="6 7">
    <name type="scientific">Vibrio variabilis</name>
    <dbReference type="NCBI Taxonomy" id="990271"/>
    <lineage>
        <taxon>Bacteria</taxon>
        <taxon>Pseudomonadati</taxon>
        <taxon>Pseudomonadota</taxon>
        <taxon>Gammaproteobacteria</taxon>
        <taxon>Vibrionales</taxon>
        <taxon>Vibrionaceae</taxon>
        <taxon>Vibrio</taxon>
    </lineage>
</organism>
<dbReference type="PROSITE" id="PS50850">
    <property type="entry name" value="MFS"/>
    <property type="match status" value="1"/>
</dbReference>
<feature type="transmembrane region" description="Helical" evidence="4">
    <location>
        <begin position="102"/>
        <end position="123"/>
    </location>
</feature>
<dbReference type="InterPro" id="IPR052524">
    <property type="entry name" value="MFS_Cyanate_Porter"/>
</dbReference>
<evidence type="ECO:0000256" key="2">
    <source>
        <dbReference type="ARBA" id="ARBA00022989"/>
    </source>
</evidence>
<feature type="transmembrane region" description="Helical" evidence="4">
    <location>
        <begin position="170"/>
        <end position="190"/>
    </location>
</feature>
<dbReference type="Pfam" id="PF07690">
    <property type="entry name" value="MFS_1"/>
    <property type="match status" value="1"/>
</dbReference>
<dbReference type="Gene3D" id="1.20.1250.20">
    <property type="entry name" value="MFS general substrate transporter like domains"/>
    <property type="match status" value="1"/>
</dbReference>
<comment type="caution">
    <text evidence="6">The sequence shown here is derived from an EMBL/GenBank/DDBJ whole genome shotgun (WGS) entry which is preliminary data.</text>
</comment>
<evidence type="ECO:0000256" key="4">
    <source>
        <dbReference type="SAM" id="Phobius"/>
    </source>
</evidence>
<dbReference type="EMBL" id="BBMS01000034">
    <property type="protein sequence ID" value="GAL27845.1"/>
    <property type="molecule type" value="Genomic_DNA"/>
</dbReference>
<feature type="transmembrane region" description="Helical" evidence="4">
    <location>
        <begin position="77"/>
        <end position="96"/>
    </location>
</feature>
<protein>
    <recommendedName>
        <fullName evidence="5">Major facilitator superfamily (MFS) profile domain-containing protein</fullName>
    </recommendedName>
</protein>
<dbReference type="PANTHER" id="PTHR23523">
    <property type="match status" value="1"/>
</dbReference>
<evidence type="ECO:0000256" key="3">
    <source>
        <dbReference type="ARBA" id="ARBA00023136"/>
    </source>
</evidence>
<reference evidence="7" key="1">
    <citation type="submission" date="2014-09" db="EMBL/GenBank/DDBJ databases">
        <title>Vibrio variabilis JCM 19239. (C206) whole genome shotgun sequence.</title>
        <authorList>
            <person name="Sawabe T."/>
            <person name="Meirelles P."/>
            <person name="Nakanishi M."/>
            <person name="Sayaka M."/>
            <person name="Hattori M."/>
            <person name="Ohkuma M."/>
        </authorList>
    </citation>
    <scope>NUCLEOTIDE SEQUENCE [LARGE SCALE GENOMIC DNA]</scope>
    <source>
        <strain evidence="7">JCM 19239</strain>
    </source>
</reference>
<gene>
    <name evidence="6" type="ORF">JCM19239_4810</name>
</gene>
<feature type="transmembrane region" description="Helical" evidence="4">
    <location>
        <begin position="12"/>
        <end position="31"/>
    </location>
</feature>
<keyword evidence="7" id="KW-1185">Reference proteome</keyword>
<dbReference type="Proteomes" id="UP000029223">
    <property type="component" value="Unassembled WGS sequence"/>
</dbReference>
<proteinExistence type="predicted"/>
<sequence length="246" mass="26536">MRILPVTAFNRRSAIAFLGIMFLALNLRAPFTSLAPMLSQIMDDLSLTGPTAGFLTALPLLSFAAVSPWAAAISRRLGLYPSLLLAVLLIGVGVILRSMGSIFPLYLGTIMIGAGIATGNVLLPVVVKLNFPARISIVTSLYIFIMGAGSTLSSSIMVPISKFDVTMLNGWQLALLFNLIFPVLALLLWIPEVIKGSRKGGIRTSESQREVTTRQLLKCPVAGRLLWLSDLIHSHSTLLLGGYRQC</sequence>
<dbReference type="InterPro" id="IPR036259">
    <property type="entry name" value="MFS_trans_sf"/>
</dbReference>
<feature type="transmembrane region" description="Helical" evidence="4">
    <location>
        <begin position="51"/>
        <end position="70"/>
    </location>
</feature>
<keyword evidence="1 4" id="KW-0812">Transmembrane</keyword>
<accession>A0ABQ0JHQ0</accession>
<evidence type="ECO:0000313" key="7">
    <source>
        <dbReference type="Proteomes" id="UP000029223"/>
    </source>
</evidence>
<feature type="domain" description="Major facilitator superfamily (MFS) profile" evidence="5">
    <location>
        <begin position="12"/>
        <end position="246"/>
    </location>
</feature>
<evidence type="ECO:0000313" key="6">
    <source>
        <dbReference type="EMBL" id="GAL27845.1"/>
    </source>
</evidence>
<evidence type="ECO:0000259" key="5">
    <source>
        <dbReference type="PROSITE" id="PS50850"/>
    </source>
</evidence>
<dbReference type="PANTHER" id="PTHR23523:SF2">
    <property type="entry name" value="2-NITROIMIDAZOLE TRANSPORTER"/>
    <property type="match status" value="1"/>
</dbReference>
<dbReference type="InterPro" id="IPR020846">
    <property type="entry name" value="MFS_dom"/>
</dbReference>
<dbReference type="SUPFAM" id="SSF103473">
    <property type="entry name" value="MFS general substrate transporter"/>
    <property type="match status" value="1"/>
</dbReference>
<dbReference type="InterPro" id="IPR011701">
    <property type="entry name" value="MFS"/>
</dbReference>
<keyword evidence="2 4" id="KW-1133">Transmembrane helix</keyword>
<keyword evidence="3 4" id="KW-0472">Membrane</keyword>
<feature type="transmembrane region" description="Helical" evidence="4">
    <location>
        <begin position="135"/>
        <end position="158"/>
    </location>
</feature>